<keyword evidence="3" id="KW-1185">Reference proteome</keyword>
<accession>Q1GS93</accession>
<evidence type="ECO:0000313" key="3">
    <source>
        <dbReference type="Proteomes" id="UP000006578"/>
    </source>
</evidence>
<dbReference type="KEGG" id="sal:Sala_1766"/>
<proteinExistence type="predicted"/>
<dbReference type="EMBL" id="CP000356">
    <property type="protein sequence ID" value="ABF53479.1"/>
    <property type="molecule type" value="Genomic_DNA"/>
</dbReference>
<dbReference type="Proteomes" id="UP000006578">
    <property type="component" value="Chromosome"/>
</dbReference>
<dbReference type="RefSeq" id="WP_011542059.1">
    <property type="nucleotide sequence ID" value="NC_008048.1"/>
</dbReference>
<dbReference type="STRING" id="317655.Sala_1766"/>
<evidence type="ECO:0000256" key="1">
    <source>
        <dbReference type="SAM" id="MobiDB-lite"/>
    </source>
</evidence>
<dbReference type="AlphaFoldDB" id="Q1GS93"/>
<dbReference type="HOGENOM" id="CLU_1833914_0_0_5"/>
<evidence type="ECO:0000313" key="2">
    <source>
        <dbReference type="EMBL" id="ABF53479.1"/>
    </source>
</evidence>
<feature type="compositionally biased region" description="Polar residues" evidence="1">
    <location>
        <begin position="128"/>
        <end position="140"/>
    </location>
</feature>
<sequence length="140" mass="15223">MDGLMPTVPLTVDRIIDWARAELARLNAAGIPDRIFPMARCWGDLRCVDPAIDPSGRKPEGCYRGGPATANRPPSLGRANMLKTWLNMGSLKTSPARDSRTLRSMTRPRWRRGAPPRPAYAPATRARSSISPAAATNGSN</sequence>
<dbReference type="eggNOG" id="COG1073">
    <property type="taxonomic scope" value="Bacteria"/>
</dbReference>
<reference evidence="2 3" key="1">
    <citation type="journal article" date="2009" name="Proc. Natl. Acad. Sci. U.S.A.">
        <title>The genomic basis of trophic strategy in marine bacteria.</title>
        <authorList>
            <person name="Lauro F.M."/>
            <person name="McDougald D."/>
            <person name="Thomas T."/>
            <person name="Williams T.J."/>
            <person name="Egan S."/>
            <person name="Rice S."/>
            <person name="DeMaere M.Z."/>
            <person name="Ting L."/>
            <person name="Ertan H."/>
            <person name="Johnson J."/>
            <person name="Ferriera S."/>
            <person name="Lapidus A."/>
            <person name="Anderson I."/>
            <person name="Kyrpides N."/>
            <person name="Munk A.C."/>
            <person name="Detter C."/>
            <person name="Han C.S."/>
            <person name="Brown M.V."/>
            <person name="Robb F.T."/>
            <person name="Kjelleberg S."/>
            <person name="Cavicchioli R."/>
        </authorList>
    </citation>
    <scope>NUCLEOTIDE SEQUENCE [LARGE SCALE GENOMIC DNA]</scope>
    <source>
        <strain evidence="3">DSM 13593 / LMG 18877 / RB2256</strain>
    </source>
</reference>
<feature type="region of interest" description="Disordered" evidence="1">
    <location>
        <begin position="56"/>
        <end position="76"/>
    </location>
</feature>
<protein>
    <submittedName>
        <fullName evidence="2">Uncharacterized protein</fullName>
    </submittedName>
</protein>
<feature type="region of interest" description="Disordered" evidence="1">
    <location>
        <begin position="90"/>
        <end position="140"/>
    </location>
</feature>
<gene>
    <name evidence="2" type="ordered locus">Sala_1766</name>
</gene>
<organism evidence="2 3">
    <name type="scientific">Sphingopyxis alaskensis (strain DSM 13593 / LMG 18877 / RB2256)</name>
    <name type="common">Sphingomonas alaskensis</name>
    <dbReference type="NCBI Taxonomy" id="317655"/>
    <lineage>
        <taxon>Bacteria</taxon>
        <taxon>Pseudomonadati</taxon>
        <taxon>Pseudomonadota</taxon>
        <taxon>Alphaproteobacteria</taxon>
        <taxon>Sphingomonadales</taxon>
        <taxon>Sphingomonadaceae</taxon>
        <taxon>Sphingopyxis</taxon>
    </lineage>
</organism>
<name>Q1GS93_SPHAL</name>